<evidence type="ECO:0000256" key="1">
    <source>
        <dbReference type="ARBA" id="ARBA00023015"/>
    </source>
</evidence>
<dbReference type="PROSITE" id="PS01124">
    <property type="entry name" value="HTH_ARAC_FAMILY_2"/>
    <property type="match status" value="1"/>
</dbReference>
<dbReference type="EMBL" id="BSFJ01000007">
    <property type="protein sequence ID" value="GLK71871.1"/>
    <property type="molecule type" value="Genomic_DNA"/>
</dbReference>
<dbReference type="Gene3D" id="1.10.10.60">
    <property type="entry name" value="Homeodomain-like"/>
    <property type="match status" value="1"/>
</dbReference>
<keyword evidence="3" id="KW-0804">Transcription</keyword>
<feature type="compositionally biased region" description="Low complexity" evidence="4">
    <location>
        <begin position="328"/>
        <end position="339"/>
    </location>
</feature>
<dbReference type="SUPFAM" id="SSF141130">
    <property type="entry name" value="Acetamidase/Formamidase-like"/>
    <property type="match status" value="1"/>
</dbReference>
<keyword evidence="2" id="KW-0238">DNA-binding</keyword>
<dbReference type="Gene3D" id="3.10.28.20">
    <property type="entry name" value="Acetamidase/Formamidase-like domains"/>
    <property type="match status" value="1"/>
</dbReference>
<dbReference type="Gene3D" id="2.60.120.580">
    <property type="entry name" value="Acetamidase/Formamidase-like domains"/>
    <property type="match status" value="2"/>
</dbReference>
<evidence type="ECO:0000259" key="5">
    <source>
        <dbReference type="PROSITE" id="PS01124"/>
    </source>
</evidence>
<organism evidence="6 7">
    <name type="scientific">Ancylobacter dichloromethanicus</name>
    <dbReference type="NCBI Taxonomy" id="518825"/>
    <lineage>
        <taxon>Bacteria</taxon>
        <taxon>Pseudomonadati</taxon>
        <taxon>Pseudomonadota</taxon>
        <taxon>Alphaproteobacteria</taxon>
        <taxon>Hyphomicrobiales</taxon>
        <taxon>Xanthobacteraceae</taxon>
        <taxon>Ancylobacter</taxon>
    </lineage>
</organism>
<dbReference type="InterPro" id="IPR009057">
    <property type="entry name" value="Homeodomain-like_sf"/>
</dbReference>
<dbReference type="Proteomes" id="UP001143370">
    <property type="component" value="Unassembled WGS sequence"/>
</dbReference>
<dbReference type="PRINTS" id="PR00032">
    <property type="entry name" value="HTHARAC"/>
</dbReference>
<evidence type="ECO:0000256" key="2">
    <source>
        <dbReference type="ARBA" id="ARBA00023125"/>
    </source>
</evidence>
<dbReference type="InterPro" id="IPR018060">
    <property type="entry name" value="HTH_AraC"/>
</dbReference>
<proteinExistence type="predicted"/>
<dbReference type="Pfam" id="PF03069">
    <property type="entry name" value="FmdA_AmdA"/>
    <property type="match status" value="2"/>
</dbReference>
<evidence type="ECO:0000256" key="3">
    <source>
        <dbReference type="ARBA" id="ARBA00023163"/>
    </source>
</evidence>
<sequence length="786" mass="85490">MTAQPFTSESYSGDAGEYAWQDVLRGFGLQSLRARHGLPAHASALSRLSSTGVRLGKLSADAQVLRSLPSRAGLPLLLMPVENSTVLVVGDERQIVPAGQLILAPRGADWQVQFQRGLRAVVLSVPAEAFRGRKVPLLASCQPRVFDAEGLPDIIGRTARATAEALDRLTEPEWEAVAQSAAELLLALSAELVVATSDPSASRAALLQRLYATIERSIGGEEIAIADIAQAEGISERYVQKLFEGTGESFSHYVRERRLQRAWHDLANPAEAAVPIAEIAYRYGFSDAAHFSRLFRERFGLPPRELRRREADRPAHGAVASGQRGWPQQALAQLRARQANSGPLRRPTQREDGEEGAPATEAPTRHYLPVHAKHVHWGYFSRSLEPLMEIASGDIVTVETLTQHASDDPERMIAGDAGAESVFHWTPTAKTVDRRGAGPLDASVFGRGAGEGFGVHICTGPIAVRGAQPGDVLEVHILDIEPRRSRHPAHAGRVFGSSVAAWWGYHYSELLSEPHAREAVTIYEIVTDTDEPYARALHAYRWQPQTDPFGVQHALYDYPGVLVRPDTVTFQPNVLEGVRIPLRPHFGVIAVAPREAELVDSVPPAYFGGNLDNWRLGKGATVYLPVSVPGALLSVGDPHAAQGDGELSGTAIECSMTGTFRVTLHKKADIGGTVLADLTYPLIETPDDWVLTGFSHPNYLAEFGASGQSEVYAKSSLDLAMRDAFRKMRRFLMTTQGLSEDEAIALMSAAVDFGITQVVDGNWGVHAILSKRLFSHDRRPAGMDEA</sequence>
<dbReference type="Pfam" id="PF12833">
    <property type="entry name" value="HTH_18"/>
    <property type="match status" value="1"/>
</dbReference>
<dbReference type="GO" id="GO:0016811">
    <property type="term" value="F:hydrolase activity, acting on carbon-nitrogen (but not peptide) bonds, in linear amides"/>
    <property type="evidence" value="ECO:0007669"/>
    <property type="project" value="InterPro"/>
</dbReference>
<feature type="region of interest" description="Disordered" evidence="4">
    <location>
        <begin position="306"/>
        <end position="365"/>
    </location>
</feature>
<feature type="compositionally biased region" description="Basic and acidic residues" evidence="4">
    <location>
        <begin position="306"/>
        <end position="315"/>
    </location>
</feature>
<dbReference type="InterPro" id="IPR004304">
    <property type="entry name" value="FmdA_AmdA"/>
</dbReference>
<gene>
    <name evidence="6" type="ORF">GCM10017643_19870</name>
</gene>
<keyword evidence="7" id="KW-1185">Reference proteome</keyword>
<dbReference type="GO" id="GO:0043565">
    <property type="term" value="F:sequence-specific DNA binding"/>
    <property type="evidence" value="ECO:0007669"/>
    <property type="project" value="InterPro"/>
</dbReference>
<feature type="domain" description="HTH araC/xylS-type" evidence="5">
    <location>
        <begin position="208"/>
        <end position="309"/>
    </location>
</feature>
<accession>A0A9W6J8N3</accession>
<keyword evidence="1" id="KW-0805">Transcription regulation</keyword>
<dbReference type="RefSeq" id="WP_213373332.1">
    <property type="nucleotide sequence ID" value="NZ_BSFJ01000007.1"/>
</dbReference>
<dbReference type="PANTHER" id="PTHR31891:SF1">
    <property type="entry name" value="FORMAMIDASE C869.04-RELATED"/>
    <property type="match status" value="1"/>
</dbReference>
<dbReference type="Pfam" id="PF14525">
    <property type="entry name" value="AraC_binding_2"/>
    <property type="match status" value="1"/>
</dbReference>
<dbReference type="AlphaFoldDB" id="A0A9W6J8N3"/>
<dbReference type="SUPFAM" id="SSF46689">
    <property type="entry name" value="Homeodomain-like"/>
    <property type="match status" value="1"/>
</dbReference>
<evidence type="ECO:0000313" key="6">
    <source>
        <dbReference type="EMBL" id="GLK71871.1"/>
    </source>
</evidence>
<evidence type="ECO:0000313" key="7">
    <source>
        <dbReference type="Proteomes" id="UP001143370"/>
    </source>
</evidence>
<reference evidence="6" key="1">
    <citation type="journal article" date="2014" name="Int. J. Syst. Evol. Microbiol.">
        <title>Complete genome sequence of Corynebacterium casei LMG S-19264T (=DSM 44701T), isolated from a smear-ripened cheese.</title>
        <authorList>
            <consortium name="US DOE Joint Genome Institute (JGI-PGF)"/>
            <person name="Walter F."/>
            <person name="Albersmeier A."/>
            <person name="Kalinowski J."/>
            <person name="Ruckert C."/>
        </authorList>
    </citation>
    <scope>NUCLEOTIDE SEQUENCE</scope>
    <source>
        <strain evidence="6">VKM B-2484</strain>
    </source>
</reference>
<reference evidence="6" key="2">
    <citation type="submission" date="2023-01" db="EMBL/GenBank/DDBJ databases">
        <authorList>
            <person name="Sun Q."/>
            <person name="Evtushenko L."/>
        </authorList>
    </citation>
    <scope>NUCLEOTIDE SEQUENCE</scope>
    <source>
        <strain evidence="6">VKM B-2484</strain>
    </source>
</reference>
<dbReference type="InterPro" id="IPR035418">
    <property type="entry name" value="AraC-bd_2"/>
</dbReference>
<dbReference type="SMART" id="SM00342">
    <property type="entry name" value="HTH_ARAC"/>
    <property type="match status" value="1"/>
</dbReference>
<dbReference type="InterPro" id="IPR020449">
    <property type="entry name" value="Tscrpt_reg_AraC-type_HTH"/>
</dbReference>
<protein>
    <submittedName>
        <fullName evidence="6">Transcriptional regulator</fullName>
    </submittedName>
</protein>
<dbReference type="GO" id="GO:0003700">
    <property type="term" value="F:DNA-binding transcription factor activity"/>
    <property type="evidence" value="ECO:0007669"/>
    <property type="project" value="InterPro"/>
</dbReference>
<dbReference type="PANTHER" id="PTHR31891">
    <property type="entry name" value="FORMAMIDASE C869.04-RELATED"/>
    <property type="match status" value="1"/>
</dbReference>
<evidence type="ECO:0000256" key="4">
    <source>
        <dbReference type="SAM" id="MobiDB-lite"/>
    </source>
</evidence>
<name>A0A9W6J8N3_9HYPH</name>
<comment type="caution">
    <text evidence="6">The sequence shown here is derived from an EMBL/GenBank/DDBJ whole genome shotgun (WGS) entry which is preliminary data.</text>
</comment>